<keyword evidence="1" id="KW-1133">Transmembrane helix</keyword>
<dbReference type="EMBL" id="GL883093">
    <property type="protein sequence ID" value="EGG11256.1"/>
    <property type="molecule type" value="Genomic_DNA"/>
</dbReference>
<dbReference type="OrthoDB" id="2507284at2759"/>
<feature type="domain" description="DUF7143" evidence="2">
    <location>
        <begin position="39"/>
        <end position="132"/>
    </location>
</feature>
<name>F4R8W9_MELLP</name>
<dbReference type="RefSeq" id="XP_007405858.1">
    <property type="nucleotide sequence ID" value="XM_007405796.1"/>
</dbReference>
<dbReference type="KEGG" id="mlr:MELLADRAFT_102637"/>
<dbReference type="Proteomes" id="UP000001072">
    <property type="component" value="Unassembled WGS sequence"/>
</dbReference>
<organism evidence="4">
    <name type="scientific">Melampsora larici-populina (strain 98AG31 / pathotype 3-4-7)</name>
    <name type="common">Poplar leaf rust fungus</name>
    <dbReference type="NCBI Taxonomy" id="747676"/>
    <lineage>
        <taxon>Eukaryota</taxon>
        <taxon>Fungi</taxon>
        <taxon>Dikarya</taxon>
        <taxon>Basidiomycota</taxon>
        <taxon>Pucciniomycotina</taxon>
        <taxon>Pucciniomycetes</taxon>
        <taxon>Pucciniales</taxon>
        <taxon>Melampsoraceae</taxon>
        <taxon>Melampsora</taxon>
    </lineage>
</organism>
<evidence type="ECO:0000259" key="2">
    <source>
        <dbReference type="Pfam" id="PF23631"/>
    </source>
</evidence>
<keyword evidence="1" id="KW-0812">Transmembrane</keyword>
<dbReference type="InterPro" id="IPR055567">
    <property type="entry name" value="DUF7143"/>
</dbReference>
<dbReference type="InParanoid" id="F4R8W9"/>
<feature type="domain" description="DUF7143" evidence="2">
    <location>
        <begin position="191"/>
        <end position="346"/>
    </location>
</feature>
<dbReference type="Pfam" id="PF23631">
    <property type="entry name" value="DUF7143"/>
    <property type="match status" value="2"/>
</dbReference>
<keyword evidence="1" id="KW-0472">Membrane</keyword>
<evidence type="ECO:0000313" key="4">
    <source>
        <dbReference type="Proteomes" id="UP000001072"/>
    </source>
</evidence>
<dbReference type="PANTHER" id="PTHR37592">
    <property type="match status" value="1"/>
</dbReference>
<dbReference type="GeneID" id="18921736"/>
<feature type="transmembrane region" description="Helical" evidence="1">
    <location>
        <begin position="159"/>
        <end position="180"/>
    </location>
</feature>
<keyword evidence="4" id="KW-1185">Reference proteome</keyword>
<dbReference type="HOGENOM" id="CLU_785450_0_0_1"/>
<reference evidence="4" key="1">
    <citation type="journal article" date="2011" name="Proc. Natl. Acad. Sci. U.S.A.">
        <title>Obligate biotrophy features unraveled by the genomic analysis of rust fungi.</title>
        <authorList>
            <person name="Duplessis S."/>
            <person name="Cuomo C.A."/>
            <person name="Lin Y.-C."/>
            <person name="Aerts A."/>
            <person name="Tisserant E."/>
            <person name="Veneault-Fourrey C."/>
            <person name="Joly D.L."/>
            <person name="Hacquard S."/>
            <person name="Amselem J."/>
            <person name="Cantarel B.L."/>
            <person name="Chiu R."/>
            <person name="Coutinho P.M."/>
            <person name="Feau N."/>
            <person name="Field M."/>
            <person name="Frey P."/>
            <person name="Gelhaye E."/>
            <person name="Goldberg J."/>
            <person name="Grabherr M.G."/>
            <person name="Kodira C.D."/>
            <person name="Kohler A."/>
            <person name="Kuees U."/>
            <person name="Lindquist E.A."/>
            <person name="Lucas S.M."/>
            <person name="Mago R."/>
            <person name="Mauceli E."/>
            <person name="Morin E."/>
            <person name="Murat C."/>
            <person name="Pangilinan J.L."/>
            <person name="Park R."/>
            <person name="Pearson M."/>
            <person name="Quesneville H."/>
            <person name="Rouhier N."/>
            <person name="Sakthikumar S."/>
            <person name="Salamov A.A."/>
            <person name="Schmutz J."/>
            <person name="Selles B."/>
            <person name="Shapiro H."/>
            <person name="Tanguay P."/>
            <person name="Tuskan G.A."/>
            <person name="Henrissat B."/>
            <person name="Van de Peer Y."/>
            <person name="Rouze P."/>
            <person name="Ellis J.G."/>
            <person name="Dodds P.N."/>
            <person name="Schein J.E."/>
            <person name="Zhong S."/>
            <person name="Hamelin R.C."/>
            <person name="Grigoriev I.V."/>
            <person name="Szabo L.J."/>
            <person name="Martin F."/>
        </authorList>
    </citation>
    <scope>NUCLEOTIDE SEQUENCE [LARGE SCALE GENOMIC DNA]</scope>
    <source>
        <strain evidence="4">98AG31 / pathotype 3-4-7</strain>
    </source>
</reference>
<protein>
    <recommendedName>
        <fullName evidence="2">DUF7143 domain-containing protein</fullName>
    </recommendedName>
</protein>
<dbReference type="VEuPathDB" id="FungiDB:MELLADRAFT_102637"/>
<evidence type="ECO:0000256" key="1">
    <source>
        <dbReference type="SAM" id="Phobius"/>
    </source>
</evidence>
<dbReference type="eggNOG" id="ENOG502S5W9">
    <property type="taxonomic scope" value="Eukaryota"/>
</dbReference>
<accession>F4R8W9</accession>
<evidence type="ECO:0000313" key="3">
    <source>
        <dbReference type="EMBL" id="EGG11256.1"/>
    </source>
</evidence>
<dbReference type="AlphaFoldDB" id="F4R8W9"/>
<proteinExistence type="predicted"/>
<gene>
    <name evidence="3" type="ORF">MELLADRAFT_102637</name>
</gene>
<sequence>MYTRCEDISNSSYLIPVISRYEDFSIDVQFHVRVFKSKAFDSLNALPDVEFGKDAFLIRFTAISFLTDTRVSSVRFAINHFPITQDREYLVNAMTLYGAINAGLRSLGDRPSGIFLGPLKGVEFFLEFQVNCKDKDILGRKGAQRNYFKSSRTNNHYKMCYRMYIASLFLVSFFSGPVLVRADDGAKPCFLVGSSPLPSDVKADSNVKCIPNSKAFDSLSTLPDVEFGEGNSRIQFTTISFLKDTRVSAVKFAMKNFPITLDRQYIVNALAVYDAINAGLRSIGEGPAKTILKNLKGVSFFLGFQLHCKDGDVLGRKGAKRNYLKTVKNCVRCTDDDKTELRKLGLECKVPGI</sequence>
<dbReference type="PANTHER" id="PTHR37592:SF1">
    <property type="match status" value="1"/>
</dbReference>